<dbReference type="InterPro" id="IPR016181">
    <property type="entry name" value="Acyl_CoA_acyltransferase"/>
</dbReference>
<dbReference type="EMBL" id="JBBUKT010000006">
    <property type="protein sequence ID" value="MEK7952135.1"/>
    <property type="molecule type" value="Genomic_DNA"/>
</dbReference>
<evidence type="ECO:0000259" key="1">
    <source>
        <dbReference type="PROSITE" id="PS51186"/>
    </source>
</evidence>
<dbReference type="PROSITE" id="PS51186">
    <property type="entry name" value="GNAT"/>
    <property type="match status" value="1"/>
</dbReference>
<dbReference type="InterPro" id="IPR051531">
    <property type="entry name" value="N-acetyltransferase"/>
</dbReference>
<dbReference type="RefSeq" id="WP_341405893.1">
    <property type="nucleotide sequence ID" value="NZ_JBBUKT010000006.1"/>
</dbReference>
<dbReference type="SUPFAM" id="SSF55729">
    <property type="entry name" value="Acyl-CoA N-acyltransferases (Nat)"/>
    <property type="match status" value="1"/>
</dbReference>
<organism evidence="2 3">
    <name type="scientific">Luteolibacter soli</name>
    <dbReference type="NCBI Taxonomy" id="3135280"/>
    <lineage>
        <taxon>Bacteria</taxon>
        <taxon>Pseudomonadati</taxon>
        <taxon>Verrucomicrobiota</taxon>
        <taxon>Verrucomicrobiia</taxon>
        <taxon>Verrucomicrobiales</taxon>
        <taxon>Verrucomicrobiaceae</taxon>
        <taxon>Luteolibacter</taxon>
    </lineage>
</organism>
<dbReference type="InterPro" id="IPR000182">
    <property type="entry name" value="GNAT_dom"/>
</dbReference>
<dbReference type="Proteomes" id="UP001371305">
    <property type="component" value="Unassembled WGS sequence"/>
</dbReference>
<dbReference type="PANTHER" id="PTHR43792:SF1">
    <property type="entry name" value="N-ACETYLTRANSFERASE DOMAIN-CONTAINING PROTEIN"/>
    <property type="match status" value="1"/>
</dbReference>
<dbReference type="Pfam" id="PF13302">
    <property type="entry name" value="Acetyltransf_3"/>
    <property type="match status" value="1"/>
</dbReference>
<protein>
    <submittedName>
        <fullName evidence="2">GNAT family N-acetyltransferase</fullName>
    </submittedName>
</protein>
<dbReference type="Gene3D" id="3.40.630.30">
    <property type="match status" value="1"/>
</dbReference>
<proteinExistence type="predicted"/>
<gene>
    <name evidence="2" type="ORF">WKV53_16605</name>
</gene>
<feature type="domain" description="N-acetyltransferase" evidence="1">
    <location>
        <begin position="8"/>
        <end position="172"/>
    </location>
</feature>
<sequence length="185" mass="20452">MKLETERLILKPPVAEDIDAIVAVANDPWIAEMTLVPHPYLQRDALEWIARARENWEKQGYGGLVVFTRTGMAFVGAIGLRALDEPGVGSAGYWFSPVVWGRGFATEALRELLRFGFEVAGLHRIEARHVIENPASGRVMEKAGMGHAAPEDLPDRDGDGMVPGIVRHLTASEWRDLQLQPSFSP</sequence>
<name>A0ABU9AWN1_9BACT</name>
<dbReference type="PANTHER" id="PTHR43792">
    <property type="entry name" value="GNAT FAMILY, PUTATIVE (AFU_ORTHOLOGUE AFUA_3G00765)-RELATED-RELATED"/>
    <property type="match status" value="1"/>
</dbReference>
<evidence type="ECO:0000313" key="3">
    <source>
        <dbReference type="Proteomes" id="UP001371305"/>
    </source>
</evidence>
<evidence type="ECO:0000313" key="2">
    <source>
        <dbReference type="EMBL" id="MEK7952135.1"/>
    </source>
</evidence>
<reference evidence="2 3" key="1">
    <citation type="submission" date="2024-04" db="EMBL/GenBank/DDBJ databases">
        <title>Luteolibacter sp. isolated from soil.</title>
        <authorList>
            <person name="An J."/>
        </authorList>
    </citation>
    <scope>NUCLEOTIDE SEQUENCE [LARGE SCALE GENOMIC DNA]</scope>
    <source>
        <strain evidence="2 3">Y139</strain>
    </source>
</reference>
<accession>A0ABU9AWN1</accession>
<keyword evidence="3" id="KW-1185">Reference proteome</keyword>
<comment type="caution">
    <text evidence="2">The sequence shown here is derived from an EMBL/GenBank/DDBJ whole genome shotgun (WGS) entry which is preliminary data.</text>
</comment>